<feature type="active site" description="Proton donor/acceptor" evidence="5">
    <location>
        <position position="130"/>
    </location>
</feature>
<feature type="region of interest" description="Disordered" evidence="6">
    <location>
        <begin position="1"/>
        <end position="46"/>
    </location>
</feature>
<keyword evidence="4 5" id="KW-0539">Nucleus</keyword>
<evidence type="ECO:0000256" key="4">
    <source>
        <dbReference type="ARBA" id="ARBA00023242"/>
    </source>
</evidence>
<feature type="compositionally biased region" description="Low complexity" evidence="6">
    <location>
        <begin position="7"/>
        <end position="16"/>
    </location>
</feature>
<dbReference type="Proteomes" id="UP001321760">
    <property type="component" value="Unassembled WGS sequence"/>
</dbReference>
<accession>A0AAV9G5L9</accession>
<reference evidence="7" key="1">
    <citation type="journal article" date="2023" name="Mol. Phylogenet. Evol.">
        <title>Genome-scale phylogeny and comparative genomics of the fungal order Sordariales.</title>
        <authorList>
            <person name="Hensen N."/>
            <person name="Bonometti L."/>
            <person name="Westerberg I."/>
            <person name="Brannstrom I.O."/>
            <person name="Guillou S."/>
            <person name="Cros-Aarteil S."/>
            <person name="Calhoun S."/>
            <person name="Haridas S."/>
            <person name="Kuo A."/>
            <person name="Mondo S."/>
            <person name="Pangilinan J."/>
            <person name="Riley R."/>
            <person name="LaButti K."/>
            <person name="Andreopoulos B."/>
            <person name="Lipzen A."/>
            <person name="Chen C."/>
            <person name="Yan M."/>
            <person name="Daum C."/>
            <person name="Ng V."/>
            <person name="Clum A."/>
            <person name="Steindorff A."/>
            <person name="Ohm R.A."/>
            <person name="Martin F."/>
            <person name="Silar P."/>
            <person name="Natvig D.O."/>
            <person name="Lalanne C."/>
            <person name="Gautier V."/>
            <person name="Ament-Velasquez S.L."/>
            <person name="Kruys A."/>
            <person name="Hutchinson M.I."/>
            <person name="Powell A.J."/>
            <person name="Barry K."/>
            <person name="Miller A.N."/>
            <person name="Grigoriev I.V."/>
            <person name="Debuchy R."/>
            <person name="Gladieux P."/>
            <person name="Hiltunen Thoren M."/>
            <person name="Johannesson H."/>
        </authorList>
    </citation>
    <scope>NUCLEOTIDE SEQUENCE</scope>
    <source>
        <strain evidence="7">PSN243</strain>
    </source>
</reference>
<comment type="subcellular location">
    <subcellularLocation>
        <location evidence="5">Nucleus</location>
    </subcellularLocation>
</comment>
<evidence type="ECO:0000256" key="3">
    <source>
        <dbReference type="ARBA" id="ARBA00023239"/>
    </source>
</evidence>
<evidence type="ECO:0000256" key="5">
    <source>
        <dbReference type="HAMAP-Rule" id="MF_03040"/>
    </source>
</evidence>
<dbReference type="InterPro" id="IPR027521">
    <property type="entry name" value="Usb1"/>
</dbReference>
<dbReference type="PANTHER" id="PTHR13522">
    <property type="entry name" value="U6 SNRNA PHOSPHODIESTERASE 1"/>
    <property type="match status" value="1"/>
</dbReference>
<dbReference type="Gene3D" id="3.90.1140.10">
    <property type="entry name" value="Cyclic phosphodiesterase"/>
    <property type="match status" value="1"/>
</dbReference>
<dbReference type="GO" id="GO:0034477">
    <property type="term" value="P:U6 snRNA 3'-end processing"/>
    <property type="evidence" value="ECO:0007669"/>
    <property type="project" value="UniProtKB-UniRule"/>
</dbReference>
<name>A0AAV9G5L9_9PEZI</name>
<dbReference type="EC" id="3.1.4.-" evidence="5"/>
<evidence type="ECO:0000313" key="8">
    <source>
        <dbReference type="Proteomes" id="UP001321760"/>
    </source>
</evidence>
<dbReference type="HAMAP" id="MF_03040">
    <property type="entry name" value="USB1"/>
    <property type="match status" value="1"/>
</dbReference>
<comment type="similarity">
    <text evidence="5">Belongs to the 2H phosphoesterase superfamily. USB1 family.</text>
</comment>
<dbReference type="GO" id="GO:0005634">
    <property type="term" value="C:nucleus"/>
    <property type="evidence" value="ECO:0007669"/>
    <property type="project" value="UniProtKB-SubCell"/>
</dbReference>
<comment type="function">
    <text evidence="5">Phosphodiesterase responsible for the U6 snRNA 3' end processing. Acts as an exoribonuclease (RNase) responsible for trimming the poly(U) tract of the last nucleotides in the pre-U6 snRNA molecule, leading to the formation of mature U6 snRNA.</text>
</comment>
<sequence>MALVDYASDSSASSTDDPPPKKRPRLVPSPRPTSTPAPKLPPLPPAFHDLYASTVRTATSDDPALHQGRTRQISHVVGNWPSHIYVEWHPPSETQTLLTSLLSALQEKLPPEYKLSTFLTSDLGAPLPLHISLSRPLSLTTADKDGFLSKLVSNICNTRIAPFSLLCRGVEWHHTDESGRSFLVLRVQSQSSESSKTAVTALNPELTKLLRHCNAVADEHGQPQLYQWALKDDDKADGINEDDDRAGRAFHVSIAWSFAKPTEELMRLTEEVFGDPKTQDRIHNTQIHVDGMKAKIGNVVTHIPLPQAGKRAEDKSSKNLFGI</sequence>
<proteinExistence type="inferred from homology"/>
<dbReference type="PANTHER" id="PTHR13522:SF3">
    <property type="entry name" value="U6 SNRNA PHOSPHODIESTERASE 1"/>
    <property type="match status" value="1"/>
</dbReference>
<keyword evidence="1 5" id="KW-0540">Nuclease</keyword>
<dbReference type="GO" id="GO:0016829">
    <property type="term" value="F:lyase activity"/>
    <property type="evidence" value="ECO:0007669"/>
    <property type="project" value="UniProtKB-KW"/>
</dbReference>
<keyword evidence="2 5" id="KW-0378">Hydrolase</keyword>
<keyword evidence="8" id="KW-1185">Reference proteome</keyword>
<keyword evidence="3" id="KW-0456">Lyase</keyword>
<comment type="caution">
    <text evidence="7">The sequence shown here is derived from an EMBL/GenBank/DDBJ whole genome shotgun (WGS) entry which is preliminary data.</text>
</comment>
<dbReference type="Pfam" id="PF09749">
    <property type="entry name" value="HVSL"/>
    <property type="match status" value="1"/>
</dbReference>
<dbReference type="EMBL" id="MU865982">
    <property type="protein sequence ID" value="KAK4444079.1"/>
    <property type="molecule type" value="Genomic_DNA"/>
</dbReference>
<evidence type="ECO:0000313" key="7">
    <source>
        <dbReference type="EMBL" id="KAK4444079.1"/>
    </source>
</evidence>
<feature type="compositionally biased region" description="Pro residues" evidence="6">
    <location>
        <begin position="27"/>
        <end position="45"/>
    </location>
</feature>
<protein>
    <recommendedName>
        <fullName evidence="5">U6 snRNA phosphodiesterase</fullName>
        <ecNumber evidence="5">3.1.4.-</ecNumber>
    </recommendedName>
</protein>
<evidence type="ECO:0000256" key="1">
    <source>
        <dbReference type="ARBA" id="ARBA00022722"/>
    </source>
</evidence>
<gene>
    <name evidence="5" type="primary">USB1</name>
    <name evidence="7" type="ORF">QBC34DRAFT_360860</name>
</gene>
<evidence type="ECO:0000256" key="2">
    <source>
        <dbReference type="ARBA" id="ARBA00022801"/>
    </source>
</evidence>
<feature type="active site" description="Proton donor/acceptor" evidence="5">
    <location>
        <position position="251"/>
    </location>
</feature>
<organism evidence="7 8">
    <name type="scientific">Podospora aff. communis PSN243</name>
    <dbReference type="NCBI Taxonomy" id="3040156"/>
    <lineage>
        <taxon>Eukaryota</taxon>
        <taxon>Fungi</taxon>
        <taxon>Dikarya</taxon>
        <taxon>Ascomycota</taxon>
        <taxon>Pezizomycotina</taxon>
        <taxon>Sordariomycetes</taxon>
        <taxon>Sordariomycetidae</taxon>
        <taxon>Sordariales</taxon>
        <taxon>Podosporaceae</taxon>
        <taxon>Podospora</taxon>
    </lineage>
</organism>
<reference evidence="7" key="2">
    <citation type="submission" date="2023-05" db="EMBL/GenBank/DDBJ databases">
        <authorList>
            <consortium name="Lawrence Berkeley National Laboratory"/>
            <person name="Steindorff A."/>
            <person name="Hensen N."/>
            <person name="Bonometti L."/>
            <person name="Westerberg I."/>
            <person name="Brannstrom I.O."/>
            <person name="Guillou S."/>
            <person name="Cros-Aarteil S."/>
            <person name="Calhoun S."/>
            <person name="Haridas S."/>
            <person name="Kuo A."/>
            <person name="Mondo S."/>
            <person name="Pangilinan J."/>
            <person name="Riley R."/>
            <person name="Labutti K."/>
            <person name="Andreopoulos B."/>
            <person name="Lipzen A."/>
            <person name="Chen C."/>
            <person name="Yanf M."/>
            <person name="Daum C."/>
            <person name="Ng V."/>
            <person name="Clum A."/>
            <person name="Ohm R."/>
            <person name="Martin F."/>
            <person name="Silar P."/>
            <person name="Natvig D."/>
            <person name="Lalanne C."/>
            <person name="Gautier V."/>
            <person name="Ament-Velasquez S.L."/>
            <person name="Kruys A."/>
            <person name="Hutchinson M.I."/>
            <person name="Powell A.J."/>
            <person name="Barry K."/>
            <person name="Miller A.N."/>
            <person name="Grigoriev I.V."/>
            <person name="Debuchy R."/>
            <person name="Gladieux P."/>
            <person name="Thoren M.H."/>
            <person name="Johannesson H."/>
        </authorList>
    </citation>
    <scope>NUCLEOTIDE SEQUENCE</scope>
    <source>
        <strain evidence="7">PSN243</strain>
    </source>
</reference>
<evidence type="ECO:0000256" key="6">
    <source>
        <dbReference type="SAM" id="MobiDB-lite"/>
    </source>
</evidence>
<dbReference type="GO" id="GO:1990838">
    <property type="term" value="F:poly(U)-specific exoribonuclease activity, producing 3' uridine cyclic phosphate ends"/>
    <property type="evidence" value="ECO:0007669"/>
    <property type="project" value="UniProtKB-UniRule"/>
</dbReference>
<dbReference type="AlphaFoldDB" id="A0AAV9G5L9"/>